<evidence type="ECO:0000256" key="1">
    <source>
        <dbReference type="SAM" id="MobiDB-lite"/>
    </source>
</evidence>
<comment type="caution">
    <text evidence="2">The sequence shown here is derived from an EMBL/GenBank/DDBJ whole genome shotgun (WGS) entry which is preliminary data.</text>
</comment>
<proteinExistence type="predicted"/>
<organism evidence="2 3">
    <name type="scientific">Rhizoclosmatium globosum</name>
    <dbReference type="NCBI Taxonomy" id="329046"/>
    <lineage>
        <taxon>Eukaryota</taxon>
        <taxon>Fungi</taxon>
        <taxon>Fungi incertae sedis</taxon>
        <taxon>Chytridiomycota</taxon>
        <taxon>Chytridiomycota incertae sedis</taxon>
        <taxon>Chytridiomycetes</taxon>
        <taxon>Chytridiales</taxon>
        <taxon>Chytriomycetaceae</taxon>
        <taxon>Rhizoclosmatium</taxon>
    </lineage>
</organism>
<keyword evidence="3" id="KW-1185">Reference proteome</keyword>
<reference evidence="2 3" key="1">
    <citation type="submission" date="2016-07" db="EMBL/GenBank/DDBJ databases">
        <title>Pervasive Adenine N6-methylation of Active Genes in Fungi.</title>
        <authorList>
            <consortium name="DOE Joint Genome Institute"/>
            <person name="Mondo S.J."/>
            <person name="Dannebaum R.O."/>
            <person name="Kuo R.C."/>
            <person name="Labutti K."/>
            <person name="Haridas S."/>
            <person name="Kuo A."/>
            <person name="Salamov A."/>
            <person name="Ahrendt S.R."/>
            <person name="Lipzen A."/>
            <person name="Sullivan W."/>
            <person name="Andreopoulos W.B."/>
            <person name="Clum A."/>
            <person name="Lindquist E."/>
            <person name="Daum C."/>
            <person name="Ramamoorthy G.K."/>
            <person name="Gryganskyi A."/>
            <person name="Culley D."/>
            <person name="Magnuson J.K."/>
            <person name="James T.Y."/>
            <person name="O'Malley M.A."/>
            <person name="Stajich J.E."/>
            <person name="Spatafora J.W."/>
            <person name="Visel A."/>
            <person name="Grigoriev I.V."/>
        </authorList>
    </citation>
    <scope>NUCLEOTIDE SEQUENCE [LARGE SCALE GENOMIC DNA]</scope>
    <source>
        <strain evidence="2 3">JEL800</strain>
    </source>
</reference>
<sequence length="340" mass="38712">MEVNDVAEMRATEKRLGKQRMTAVDVSVVSQEDLMEVEVEDLEVGPVAAMENEEVGSGSMAANDDQVTLDARETTPAPKSSPGFNVEDLRTQILEQVQHGYAKELEDLRRENELLKRQLEERSHTQVEEHSCMQLEERPNEQQEERFNEQLEEQSNEHDEERSQEKPLHEVLAPTTFADSDLPESILVPATEAAETVEQPTEIIPEEDIELKEFASLQREHQQAKPKRFRPPVLPNIEPIVTSTFRRYTPLWHEDSRAACWLCGGEHKGTACRVGSALESGTIHEMLESLLECRKCKGVVSDVNGYCERRCELSGEVAAATKHRIKFLRRFVKPWEEGLI</sequence>
<name>A0A1Y2C858_9FUNG</name>
<evidence type="ECO:0000313" key="3">
    <source>
        <dbReference type="Proteomes" id="UP000193642"/>
    </source>
</evidence>
<gene>
    <name evidence="2" type="ORF">BCR33DRAFT_270665</name>
</gene>
<accession>A0A1Y2C858</accession>
<dbReference type="EMBL" id="MCGO01000026">
    <property type="protein sequence ID" value="ORY43077.1"/>
    <property type="molecule type" value="Genomic_DNA"/>
</dbReference>
<dbReference type="AlphaFoldDB" id="A0A1Y2C858"/>
<feature type="region of interest" description="Disordered" evidence="1">
    <location>
        <begin position="120"/>
        <end position="168"/>
    </location>
</feature>
<protein>
    <submittedName>
        <fullName evidence="2">Uncharacterized protein</fullName>
    </submittedName>
</protein>
<evidence type="ECO:0000313" key="2">
    <source>
        <dbReference type="EMBL" id="ORY43077.1"/>
    </source>
</evidence>
<dbReference type="Proteomes" id="UP000193642">
    <property type="component" value="Unassembled WGS sequence"/>
</dbReference>